<evidence type="ECO:0000259" key="9">
    <source>
        <dbReference type="PROSITE" id="PS50888"/>
    </source>
</evidence>
<dbReference type="NCBIfam" id="TIGR00229">
    <property type="entry name" value="sensory_box"/>
    <property type="match status" value="1"/>
</dbReference>
<dbReference type="SUPFAM" id="SSF47459">
    <property type="entry name" value="HLH, helix-loop-helix DNA-binding domain"/>
    <property type="match status" value="1"/>
</dbReference>
<dbReference type="RefSeq" id="XP_032816024.1">
    <property type="nucleotide sequence ID" value="XM_032960133.1"/>
</dbReference>
<keyword evidence="2" id="KW-0677">Repeat</keyword>
<dbReference type="Pfam" id="PF14598">
    <property type="entry name" value="PAS_11"/>
    <property type="match status" value="1"/>
</dbReference>
<feature type="region of interest" description="Disordered" evidence="7">
    <location>
        <begin position="569"/>
        <end position="646"/>
    </location>
</feature>
<comment type="subcellular location">
    <subcellularLocation>
        <location evidence="1">Nucleus</location>
    </subcellularLocation>
</comment>
<dbReference type="GO" id="GO:0005667">
    <property type="term" value="C:transcription regulator complex"/>
    <property type="evidence" value="ECO:0007669"/>
    <property type="project" value="InterPro"/>
</dbReference>
<name>A0AAJ7TDV4_PETMA</name>
<feature type="domain" description="BHLH" evidence="9">
    <location>
        <begin position="129"/>
        <end position="182"/>
    </location>
</feature>
<feature type="region of interest" description="Disordered" evidence="7">
    <location>
        <begin position="17"/>
        <end position="56"/>
    </location>
</feature>
<dbReference type="KEGG" id="pmrn:116945632"/>
<dbReference type="Pfam" id="PF00989">
    <property type="entry name" value="PAS"/>
    <property type="match status" value="1"/>
</dbReference>
<evidence type="ECO:0000256" key="7">
    <source>
        <dbReference type="SAM" id="MobiDB-lite"/>
    </source>
</evidence>
<evidence type="ECO:0000259" key="8">
    <source>
        <dbReference type="PROSITE" id="PS50112"/>
    </source>
</evidence>
<dbReference type="SUPFAM" id="SSF55785">
    <property type="entry name" value="PYP-like sensor domain (PAS domain)"/>
    <property type="match status" value="2"/>
</dbReference>
<dbReference type="InterPro" id="IPR036638">
    <property type="entry name" value="HLH_DNA-bd_sf"/>
</dbReference>
<dbReference type="AlphaFoldDB" id="A0AAJ7TDV4"/>
<keyword evidence="5" id="KW-0804">Transcription</keyword>
<keyword evidence="6" id="KW-0539">Nucleus</keyword>
<dbReference type="Gene3D" id="4.10.280.10">
    <property type="entry name" value="Helix-loop-helix DNA-binding domain"/>
    <property type="match status" value="1"/>
</dbReference>
<evidence type="ECO:0000256" key="2">
    <source>
        <dbReference type="ARBA" id="ARBA00022737"/>
    </source>
</evidence>
<evidence type="ECO:0000256" key="3">
    <source>
        <dbReference type="ARBA" id="ARBA00023015"/>
    </source>
</evidence>
<evidence type="ECO:0000256" key="5">
    <source>
        <dbReference type="ARBA" id="ARBA00023163"/>
    </source>
</evidence>
<feature type="compositionally biased region" description="Gly residues" evidence="7">
    <location>
        <begin position="23"/>
        <end position="37"/>
    </location>
</feature>
<dbReference type="FunFam" id="3.30.450.20:FF:000006">
    <property type="entry name" value="aryl hydrocarbon receptor nuclear translocator-like protein 1"/>
    <property type="match status" value="1"/>
</dbReference>
<dbReference type="SMART" id="SM00091">
    <property type="entry name" value="PAS"/>
    <property type="match status" value="2"/>
</dbReference>
<dbReference type="GO" id="GO:0046983">
    <property type="term" value="F:protein dimerization activity"/>
    <property type="evidence" value="ECO:0007669"/>
    <property type="project" value="InterPro"/>
</dbReference>
<keyword evidence="3" id="KW-0805">Transcription regulation</keyword>
<dbReference type="CDD" id="cd00130">
    <property type="entry name" value="PAS"/>
    <property type="match status" value="2"/>
</dbReference>
<accession>A0AAJ7TDV4</accession>
<feature type="compositionally biased region" description="Acidic residues" evidence="7">
    <location>
        <begin position="100"/>
        <end position="113"/>
    </location>
</feature>
<dbReference type="PANTHER" id="PTHR23042">
    <property type="entry name" value="CIRCADIAN PROTEIN CLOCK/ARNT/BMAL/PAS"/>
    <property type="match status" value="1"/>
</dbReference>
<dbReference type="InterPro" id="IPR001067">
    <property type="entry name" value="Nuc_translocat"/>
</dbReference>
<dbReference type="GO" id="GO:0005634">
    <property type="term" value="C:nucleus"/>
    <property type="evidence" value="ECO:0007669"/>
    <property type="project" value="UniProtKB-SubCell"/>
</dbReference>
<organism evidence="10 11">
    <name type="scientific">Petromyzon marinus</name>
    <name type="common">Sea lamprey</name>
    <dbReference type="NCBI Taxonomy" id="7757"/>
    <lineage>
        <taxon>Eukaryota</taxon>
        <taxon>Metazoa</taxon>
        <taxon>Chordata</taxon>
        <taxon>Craniata</taxon>
        <taxon>Vertebrata</taxon>
        <taxon>Cyclostomata</taxon>
        <taxon>Hyperoartia</taxon>
        <taxon>Petromyzontiformes</taxon>
        <taxon>Petromyzontidae</taxon>
        <taxon>Petromyzon</taxon>
    </lineage>
</organism>
<dbReference type="Gene3D" id="3.30.450.20">
    <property type="entry name" value="PAS domain"/>
    <property type="match status" value="2"/>
</dbReference>
<gene>
    <name evidence="11" type="primary">LOC116945632</name>
</gene>
<evidence type="ECO:0000256" key="1">
    <source>
        <dbReference type="ARBA" id="ARBA00004123"/>
    </source>
</evidence>
<dbReference type="GO" id="GO:0003700">
    <property type="term" value="F:DNA-binding transcription factor activity"/>
    <property type="evidence" value="ECO:0007669"/>
    <property type="project" value="InterPro"/>
</dbReference>
<dbReference type="PROSITE" id="PS50888">
    <property type="entry name" value="BHLH"/>
    <property type="match status" value="1"/>
</dbReference>
<protein>
    <submittedName>
        <fullName evidence="11">Aryl hydrocarbon receptor nuclear translocator-like protein 1</fullName>
    </submittedName>
</protein>
<feature type="domain" description="PAS" evidence="8">
    <location>
        <begin position="224"/>
        <end position="265"/>
    </location>
</feature>
<dbReference type="GO" id="GO:0003677">
    <property type="term" value="F:DNA binding"/>
    <property type="evidence" value="ECO:0007669"/>
    <property type="project" value="UniProtKB-KW"/>
</dbReference>
<dbReference type="Proteomes" id="UP001318040">
    <property type="component" value="Chromosome 24"/>
</dbReference>
<evidence type="ECO:0000313" key="10">
    <source>
        <dbReference type="Proteomes" id="UP001318040"/>
    </source>
</evidence>
<feature type="region of interest" description="Disordered" evidence="7">
    <location>
        <begin position="515"/>
        <end position="555"/>
    </location>
</feature>
<dbReference type="InterPro" id="IPR035965">
    <property type="entry name" value="PAS-like_dom_sf"/>
</dbReference>
<keyword evidence="4" id="KW-0238">DNA-binding</keyword>
<keyword evidence="10" id="KW-1185">Reference proteome</keyword>
<evidence type="ECO:0000313" key="11">
    <source>
        <dbReference type="RefSeq" id="XP_032816024.1"/>
    </source>
</evidence>
<dbReference type="InterPro" id="IPR050933">
    <property type="entry name" value="Circadian_TF"/>
</dbReference>
<feature type="compositionally biased region" description="Low complexity" evidence="7">
    <location>
        <begin position="38"/>
        <end position="49"/>
    </location>
</feature>
<evidence type="ECO:0000256" key="6">
    <source>
        <dbReference type="ARBA" id="ARBA00023242"/>
    </source>
</evidence>
<dbReference type="InterPro" id="IPR013767">
    <property type="entry name" value="PAS_fold"/>
</dbReference>
<reference evidence="11" key="1">
    <citation type="submission" date="2025-08" db="UniProtKB">
        <authorList>
            <consortium name="RefSeq"/>
        </authorList>
    </citation>
    <scope>IDENTIFICATION</scope>
    <source>
        <tissue evidence="11">Sperm</tissue>
    </source>
</reference>
<dbReference type="PROSITE" id="PS50112">
    <property type="entry name" value="PAS"/>
    <property type="match status" value="2"/>
</dbReference>
<dbReference type="PRINTS" id="PR00785">
    <property type="entry name" value="NCTRNSLOCATR"/>
</dbReference>
<dbReference type="InterPro" id="IPR011598">
    <property type="entry name" value="bHLH_dom"/>
</dbReference>
<feature type="region of interest" description="Disordered" evidence="7">
    <location>
        <begin position="86"/>
        <end position="134"/>
    </location>
</feature>
<dbReference type="SMART" id="SM00353">
    <property type="entry name" value="HLH"/>
    <property type="match status" value="1"/>
</dbReference>
<dbReference type="Pfam" id="PF00010">
    <property type="entry name" value="HLH"/>
    <property type="match status" value="1"/>
</dbReference>
<proteinExistence type="predicted"/>
<feature type="compositionally biased region" description="Low complexity" evidence="7">
    <location>
        <begin position="574"/>
        <end position="589"/>
    </location>
</feature>
<feature type="domain" description="PAS" evidence="8">
    <location>
        <begin position="409"/>
        <end position="458"/>
    </location>
</feature>
<evidence type="ECO:0000256" key="4">
    <source>
        <dbReference type="ARBA" id="ARBA00023125"/>
    </source>
</evidence>
<dbReference type="InterPro" id="IPR000014">
    <property type="entry name" value="PAS"/>
</dbReference>
<dbReference type="GO" id="GO:0005737">
    <property type="term" value="C:cytoplasm"/>
    <property type="evidence" value="ECO:0007669"/>
    <property type="project" value="InterPro"/>
</dbReference>
<sequence>MLTIGDLLAEQGLDVSSTVGGDFSPGGGGLGGLGSRGSGVPRSLSSGGSVTIGPGGRVVGGGGGVFPGGGTPPDFVAGTLAELAPESSGYKRKSSSVDYPDSDGLDTEFDADDQSSRGESGDHPCKPKYSREVHSQIERRRRLKMNHYIDELEQMVPSCRGMQRKLDKLTVLRLAVQHMRALRGSATAYTEANYKPAFLSDDELQHLILRASDGFLIVVGCDRGRILFVSESVSKILSFSQSELVGQSLFDYLHPKDIAKVKEQLSSSDTAPRDRLIDSKTGLPVVRTDDVHAAPSRLCSGARRSFFCRMKSNRPCATVRPDEKPFSTTSSCSRKKDRKSFCTVHCTGYLKSWLPAKVGLKEEQERGPLASPLSCLVAIGRLYPPATAPAGTGEIRVRAAEFASRHAVDGKFAFVDQRVTALLGYLPQELLGTSCYEFFHHDDLAHLAESHRHVLQTRERVTMGPYRFRSRDGSYVVLRSQWFSFLNPWTKDVEYIVSTNTLVSNGSVEGLASSTTVVQPGASPGRDGRPQPLDGLKRGLSPSVPGLPGGTRLGAGKLGRTIAEEFFESRSRLRSSPSSCDCSPLQPDSRTPPPTNTPSPGNKLLTVESPSPSALLPPVDMSSYHGGGGPLGDTDSLDLDLMNNPGSPDDDVAMSVIINLLEADGGLGGPVDFSDMPWPL</sequence>
<feature type="compositionally biased region" description="Basic and acidic residues" evidence="7">
    <location>
        <begin position="114"/>
        <end position="134"/>
    </location>
</feature>